<gene>
    <name evidence="2" type="ORF">UFOPK3883_00494</name>
</gene>
<evidence type="ECO:0000256" key="1">
    <source>
        <dbReference type="SAM" id="Phobius"/>
    </source>
</evidence>
<keyword evidence="1" id="KW-0812">Transmembrane</keyword>
<feature type="transmembrane region" description="Helical" evidence="1">
    <location>
        <begin position="12"/>
        <end position="33"/>
    </location>
</feature>
<keyword evidence="1" id="KW-0472">Membrane</keyword>
<evidence type="ECO:0000313" key="2">
    <source>
        <dbReference type="EMBL" id="CAB4963675.1"/>
    </source>
</evidence>
<name>A0A6J7L750_9ZZZZ</name>
<organism evidence="2">
    <name type="scientific">freshwater metagenome</name>
    <dbReference type="NCBI Taxonomy" id="449393"/>
    <lineage>
        <taxon>unclassified sequences</taxon>
        <taxon>metagenomes</taxon>
        <taxon>ecological metagenomes</taxon>
    </lineage>
</organism>
<sequence>MVNSLANSRCASLAPGLVLTVSINLSISALLFMEKTLSNLGISASSLFNQYWKNSYALVICGSNQIEPPAVLPNLLPSALAKSGTVSAWAAPPSTLRIRSSPATIFPH</sequence>
<reference evidence="2" key="1">
    <citation type="submission" date="2020-05" db="EMBL/GenBank/DDBJ databases">
        <authorList>
            <person name="Chiriac C."/>
            <person name="Salcher M."/>
            <person name="Ghai R."/>
            <person name="Kavagutti S V."/>
        </authorList>
    </citation>
    <scope>NUCLEOTIDE SEQUENCE</scope>
</reference>
<dbReference type="EMBL" id="CAFBNV010000028">
    <property type="protein sequence ID" value="CAB4963675.1"/>
    <property type="molecule type" value="Genomic_DNA"/>
</dbReference>
<proteinExistence type="predicted"/>
<protein>
    <submittedName>
        <fullName evidence="2">Unannotated protein</fullName>
    </submittedName>
</protein>
<accession>A0A6J7L750</accession>
<dbReference type="AlphaFoldDB" id="A0A6J7L750"/>
<keyword evidence="1" id="KW-1133">Transmembrane helix</keyword>